<evidence type="ECO:0000313" key="3">
    <source>
        <dbReference type="Proteomes" id="UP000185860"/>
    </source>
</evidence>
<reference evidence="2 3" key="1">
    <citation type="submission" date="2016-11" db="EMBL/GenBank/DDBJ databases">
        <title>Draft Genome Sequences of Nine Cyanobacterial Strains from Diverse Habitats.</title>
        <authorList>
            <person name="Zhu T."/>
            <person name="Hou S."/>
            <person name="Lu X."/>
            <person name="Hess W.R."/>
        </authorList>
    </citation>
    <scope>NUCLEOTIDE SEQUENCE [LARGE SCALE GENOMIC DNA]</scope>
    <source>
        <strain evidence="2 3">IAM M-71</strain>
    </source>
</reference>
<dbReference type="GO" id="GO:0048511">
    <property type="term" value="P:rhythmic process"/>
    <property type="evidence" value="ECO:0007669"/>
    <property type="project" value="InterPro"/>
</dbReference>
<protein>
    <recommendedName>
        <fullName evidence="1">KaiB domain-containing protein</fullName>
    </recommendedName>
</protein>
<dbReference type="Pfam" id="PF07689">
    <property type="entry name" value="KaiB"/>
    <property type="match status" value="1"/>
</dbReference>
<dbReference type="CDD" id="cd02978">
    <property type="entry name" value="KaiB_like"/>
    <property type="match status" value="1"/>
</dbReference>
<dbReference type="EMBL" id="MRCE01000036">
    <property type="protein sequence ID" value="OKH32738.1"/>
    <property type="molecule type" value="Genomic_DNA"/>
</dbReference>
<dbReference type="InterPro" id="IPR039022">
    <property type="entry name" value="KaiB-like"/>
</dbReference>
<evidence type="ECO:0000259" key="1">
    <source>
        <dbReference type="SMART" id="SM01248"/>
    </source>
</evidence>
<dbReference type="InterPro" id="IPR011649">
    <property type="entry name" value="KaiB_domain"/>
</dbReference>
<organism evidence="2 3">
    <name type="scientific">[Phormidium ambiguum] IAM M-71</name>
    <dbReference type="NCBI Taxonomy" id="454136"/>
    <lineage>
        <taxon>Bacteria</taxon>
        <taxon>Bacillati</taxon>
        <taxon>Cyanobacteriota</taxon>
        <taxon>Cyanophyceae</taxon>
        <taxon>Oscillatoriophycideae</taxon>
        <taxon>Aerosakkonematales</taxon>
        <taxon>Aerosakkonemataceae</taxon>
        <taxon>Floridanema</taxon>
    </lineage>
</organism>
<dbReference type="Proteomes" id="UP000185860">
    <property type="component" value="Unassembled WGS sequence"/>
</dbReference>
<dbReference type="PANTHER" id="PTHR41709">
    <property type="entry name" value="KAIB-LIKE PROTEIN 1"/>
    <property type="match status" value="1"/>
</dbReference>
<comment type="caution">
    <text evidence="2">The sequence shown here is derived from an EMBL/GenBank/DDBJ whole genome shotgun (WGS) entry which is preliminary data.</text>
</comment>
<sequence>MEKEDVKKIAKIFNKPVVNQITDERYCFRLYITGNTPNSVRAVRNIKKIAEKYFPDNYELEVIDVYEKPEQLLSDNIVAIPTLIKDAPLPVKRLVGDLSNTKKVLTSLGISLKNKESQYNQLSDDW</sequence>
<dbReference type="RefSeq" id="WP_073596267.1">
    <property type="nucleotide sequence ID" value="NZ_MRCE01000036.1"/>
</dbReference>
<name>A0A1U7I8F8_9CYAN</name>
<dbReference type="SUPFAM" id="SSF52833">
    <property type="entry name" value="Thioredoxin-like"/>
    <property type="match status" value="1"/>
</dbReference>
<dbReference type="PANTHER" id="PTHR41709:SF2">
    <property type="entry name" value="CIRCADIAN CLOCK PROTEIN KAIB2"/>
    <property type="match status" value="1"/>
</dbReference>
<dbReference type="OrthoDB" id="5458519at2"/>
<dbReference type="AlphaFoldDB" id="A0A1U7I8F8"/>
<dbReference type="STRING" id="454136.NIES2119_25265"/>
<evidence type="ECO:0000313" key="2">
    <source>
        <dbReference type="EMBL" id="OKH32738.1"/>
    </source>
</evidence>
<feature type="domain" description="KaiB" evidence="1">
    <location>
        <begin position="29"/>
        <end position="110"/>
    </location>
</feature>
<gene>
    <name evidence="2" type="ORF">NIES2119_25265</name>
</gene>
<dbReference type="InterPro" id="IPR036249">
    <property type="entry name" value="Thioredoxin-like_sf"/>
</dbReference>
<accession>A0A1U7I8F8</accession>
<dbReference type="Gene3D" id="3.40.30.10">
    <property type="entry name" value="Glutaredoxin"/>
    <property type="match status" value="1"/>
</dbReference>
<proteinExistence type="predicted"/>
<dbReference type="SMART" id="SM01248">
    <property type="entry name" value="KaiB"/>
    <property type="match status" value="1"/>
</dbReference>